<dbReference type="GO" id="GO:0032259">
    <property type="term" value="P:methylation"/>
    <property type="evidence" value="ECO:0007669"/>
    <property type="project" value="UniProtKB-KW"/>
</dbReference>
<reference evidence="3" key="1">
    <citation type="submission" date="2016-10" db="EMBL/GenBank/DDBJ databases">
        <authorList>
            <person name="Varghese N."/>
            <person name="Submissions S."/>
        </authorList>
    </citation>
    <scope>NUCLEOTIDE SEQUENCE [LARGE SCALE GENOMIC DNA]</scope>
    <source>
        <strain evidence="3">DSM 26879</strain>
    </source>
</reference>
<dbReference type="CDD" id="cd02440">
    <property type="entry name" value="AdoMet_MTases"/>
    <property type="match status" value="1"/>
</dbReference>
<organism evidence="2 3">
    <name type="scientific">Yoonia tamlensis</name>
    <dbReference type="NCBI Taxonomy" id="390270"/>
    <lineage>
        <taxon>Bacteria</taxon>
        <taxon>Pseudomonadati</taxon>
        <taxon>Pseudomonadota</taxon>
        <taxon>Alphaproteobacteria</taxon>
        <taxon>Rhodobacterales</taxon>
        <taxon>Paracoccaceae</taxon>
        <taxon>Yoonia</taxon>
    </lineage>
</organism>
<evidence type="ECO:0000313" key="2">
    <source>
        <dbReference type="EMBL" id="SFR34631.1"/>
    </source>
</evidence>
<dbReference type="Pfam" id="PF13649">
    <property type="entry name" value="Methyltransf_25"/>
    <property type="match status" value="1"/>
</dbReference>
<gene>
    <name evidence="2" type="ORF">SAMN04488005_0683</name>
</gene>
<feature type="domain" description="Methyltransferase" evidence="1">
    <location>
        <begin position="42"/>
        <end position="135"/>
    </location>
</feature>
<dbReference type="RefSeq" id="WP_090196453.1">
    <property type="nucleotide sequence ID" value="NZ_FOYP01000001.1"/>
</dbReference>
<accession>A0A1I6FXK4</accession>
<dbReference type="InterPro" id="IPR041698">
    <property type="entry name" value="Methyltransf_25"/>
</dbReference>
<dbReference type="OrthoDB" id="5642573at2"/>
<dbReference type="Gene3D" id="3.40.50.150">
    <property type="entry name" value="Vaccinia Virus protein VP39"/>
    <property type="match status" value="1"/>
</dbReference>
<name>A0A1I6FXK4_9RHOB</name>
<proteinExistence type="predicted"/>
<dbReference type="InterPro" id="IPR029063">
    <property type="entry name" value="SAM-dependent_MTases_sf"/>
</dbReference>
<dbReference type="EMBL" id="FOYP01000001">
    <property type="protein sequence ID" value="SFR34631.1"/>
    <property type="molecule type" value="Genomic_DNA"/>
</dbReference>
<sequence length="211" mass="22363">MSRATFWNIIAKRYARNPVADQPSYETKLAMTKAILRPQMRVLEVGCGTGTTALYHAPSVAHIDAIDFSPAMIAVAQGKADAQAISNVTFRVAALANLPTNGATYDVALALSLLHLLDDPAAGLREIADRVKPEGYVVTSTACLGDTGGFMVRILPWIGKTGLLPKVVPLTKDALIAAHAAAGLQITETFRPRADGSVFLIAKKTDHQSAA</sequence>
<protein>
    <submittedName>
        <fullName evidence="2">Methyltransferase domain-containing protein</fullName>
    </submittedName>
</protein>
<keyword evidence="2" id="KW-0489">Methyltransferase</keyword>
<dbReference type="AlphaFoldDB" id="A0A1I6FXK4"/>
<evidence type="ECO:0000259" key="1">
    <source>
        <dbReference type="Pfam" id="PF13649"/>
    </source>
</evidence>
<evidence type="ECO:0000313" key="3">
    <source>
        <dbReference type="Proteomes" id="UP000199478"/>
    </source>
</evidence>
<dbReference type="GO" id="GO:0010420">
    <property type="term" value="F:polyprenyldihydroxybenzoate methyltransferase activity"/>
    <property type="evidence" value="ECO:0007669"/>
    <property type="project" value="TreeGrafter"/>
</dbReference>
<keyword evidence="2" id="KW-0808">Transferase</keyword>
<dbReference type="Proteomes" id="UP000199478">
    <property type="component" value="Unassembled WGS sequence"/>
</dbReference>
<keyword evidence="3" id="KW-1185">Reference proteome</keyword>
<dbReference type="STRING" id="390270.SAMN04488005_0683"/>
<dbReference type="PANTHER" id="PTHR43464">
    <property type="entry name" value="METHYLTRANSFERASE"/>
    <property type="match status" value="1"/>
</dbReference>
<dbReference type="SUPFAM" id="SSF53335">
    <property type="entry name" value="S-adenosyl-L-methionine-dependent methyltransferases"/>
    <property type="match status" value="1"/>
</dbReference>
<dbReference type="PANTHER" id="PTHR43464:SF23">
    <property type="entry name" value="JUVENILE HORMONE ACID O-METHYLTRANSFERASE"/>
    <property type="match status" value="1"/>
</dbReference>